<dbReference type="EMBL" id="JBEDUW010000007">
    <property type="protein sequence ID" value="KAK9914306.1"/>
    <property type="molecule type" value="Genomic_DNA"/>
</dbReference>
<keyword evidence="4" id="KW-1185">Reference proteome</keyword>
<evidence type="ECO:0000256" key="1">
    <source>
        <dbReference type="ARBA" id="ARBA00023002"/>
    </source>
</evidence>
<evidence type="ECO:0000313" key="4">
    <source>
        <dbReference type="Proteomes" id="UP001457282"/>
    </source>
</evidence>
<dbReference type="Proteomes" id="UP001457282">
    <property type="component" value="Unassembled WGS sequence"/>
</dbReference>
<organism evidence="3 4">
    <name type="scientific">Rubus argutus</name>
    <name type="common">Southern blackberry</name>
    <dbReference type="NCBI Taxonomy" id="59490"/>
    <lineage>
        <taxon>Eukaryota</taxon>
        <taxon>Viridiplantae</taxon>
        <taxon>Streptophyta</taxon>
        <taxon>Embryophyta</taxon>
        <taxon>Tracheophyta</taxon>
        <taxon>Spermatophyta</taxon>
        <taxon>Magnoliopsida</taxon>
        <taxon>eudicotyledons</taxon>
        <taxon>Gunneridae</taxon>
        <taxon>Pentapetalae</taxon>
        <taxon>rosids</taxon>
        <taxon>fabids</taxon>
        <taxon>Rosales</taxon>
        <taxon>Rosaceae</taxon>
        <taxon>Rosoideae</taxon>
        <taxon>Rosoideae incertae sedis</taxon>
        <taxon>Rubus</taxon>
    </lineage>
</organism>
<evidence type="ECO:0000313" key="3">
    <source>
        <dbReference type="EMBL" id="KAK9914306.1"/>
    </source>
</evidence>
<reference evidence="3 4" key="1">
    <citation type="journal article" date="2023" name="G3 (Bethesda)">
        <title>A chromosome-length genome assembly and annotation of blackberry (Rubus argutus, cv. 'Hillquist').</title>
        <authorList>
            <person name="Bruna T."/>
            <person name="Aryal R."/>
            <person name="Dudchenko O."/>
            <person name="Sargent D.J."/>
            <person name="Mead D."/>
            <person name="Buti M."/>
            <person name="Cavallini A."/>
            <person name="Hytonen T."/>
            <person name="Andres J."/>
            <person name="Pham M."/>
            <person name="Weisz D."/>
            <person name="Mascagni F."/>
            <person name="Usai G."/>
            <person name="Natali L."/>
            <person name="Bassil N."/>
            <person name="Fernandez G.E."/>
            <person name="Lomsadze A."/>
            <person name="Armour M."/>
            <person name="Olukolu B."/>
            <person name="Poorten T."/>
            <person name="Britton C."/>
            <person name="Davik J."/>
            <person name="Ashrafi H."/>
            <person name="Aiden E.L."/>
            <person name="Borodovsky M."/>
            <person name="Worthington M."/>
        </authorList>
    </citation>
    <scope>NUCLEOTIDE SEQUENCE [LARGE SCALE GENOMIC DNA]</scope>
    <source>
        <strain evidence="3">PI 553951</strain>
    </source>
</reference>
<protein>
    <recommendedName>
        <fullName evidence="2">Ferric reductase NAD binding domain-containing protein</fullName>
    </recommendedName>
</protein>
<sequence length="118" mass="13136">MFLVCCSIFVVSSAVFIWCKIQNANEGNQIQNVEVAATPTIDDRELESFPLHHESLIAQATQVQYGTRPDLKKILLECKGSDIGVLACGPRKMRHEVAKICSLGSAQNLHFESISFNW</sequence>
<dbReference type="Pfam" id="PF08030">
    <property type="entry name" value="NAD_binding_6"/>
    <property type="match status" value="1"/>
</dbReference>
<dbReference type="GO" id="GO:0016491">
    <property type="term" value="F:oxidoreductase activity"/>
    <property type="evidence" value="ECO:0007669"/>
    <property type="project" value="UniProtKB-KW"/>
</dbReference>
<evidence type="ECO:0000259" key="2">
    <source>
        <dbReference type="Pfam" id="PF08030"/>
    </source>
</evidence>
<feature type="domain" description="Ferric reductase NAD binding" evidence="2">
    <location>
        <begin position="34"/>
        <end position="102"/>
    </location>
</feature>
<keyword evidence="1" id="KW-0560">Oxidoreductase</keyword>
<accession>A0AAW1W407</accession>
<gene>
    <name evidence="3" type="ORF">M0R45_038092</name>
</gene>
<proteinExistence type="predicted"/>
<dbReference type="Gene3D" id="3.40.50.80">
    <property type="entry name" value="Nucleotide-binding domain of ferredoxin-NADP reductase (FNR) module"/>
    <property type="match status" value="1"/>
</dbReference>
<dbReference type="InterPro" id="IPR013121">
    <property type="entry name" value="Fe_red_NAD-bd_6"/>
</dbReference>
<dbReference type="AlphaFoldDB" id="A0AAW1W407"/>
<comment type="caution">
    <text evidence="3">The sequence shown here is derived from an EMBL/GenBank/DDBJ whole genome shotgun (WGS) entry which is preliminary data.</text>
</comment>
<name>A0AAW1W407_RUBAR</name>
<dbReference type="InterPro" id="IPR039261">
    <property type="entry name" value="FNR_nucleotide-bd"/>
</dbReference>